<feature type="chain" id="PRO_5046241401" evidence="1">
    <location>
        <begin position="24"/>
        <end position="1163"/>
    </location>
</feature>
<feature type="domain" description="SpaA-like prealbumin fold" evidence="4">
    <location>
        <begin position="700"/>
        <end position="787"/>
    </location>
</feature>
<dbReference type="PROSITE" id="PS51257">
    <property type="entry name" value="PROKAR_LIPOPROTEIN"/>
    <property type="match status" value="1"/>
</dbReference>
<dbReference type="Pfam" id="PF24514">
    <property type="entry name" value="SpaA_4"/>
    <property type="match status" value="2"/>
</dbReference>
<dbReference type="Pfam" id="PF17802">
    <property type="entry name" value="SpaA"/>
    <property type="match status" value="1"/>
</dbReference>
<dbReference type="EMBL" id="JBHRZG010000010">
    <property type="protein sequence ID" value="MFC3833320.1"/>
    <property type="molecule type" value="Genomic_DNA"/>
</dbReference>
<evidence type="ECO:0000259" key="3">
    <source>
        <dbReference type="Pfam" id="PF19403"/>
    </source>
</evidence>
<feature type="signal peptide" evidence="1">
    <location>
        <begin position="1"/>
        <end position="23"/>
    </location>
</feature>
<dbReference type="Gene3D" id="2.40.160.150">
    <property type="match status" value="1"/>
</dbReference>
<dbReference type="InterPro" id="IPR013783">
    <property type="entry name" value="Ig-like_fold"/>
</dbReference>
<feature type="domain" description="SpaA-like prealbumin fold" evidence="4">
    <location>
        <begin position="880"/>
        <end position="991"/>
    </location>
</feature>
<sequence>MTRPRPGLTRAVAAMCAAVTLLAACNQTPHTQAPAPTATAPAPNAPLRALVAFTPAPPSAQVSFSLEGCRNDGSPVITLPNSGGKFICPDAAYTSGNLGKGWNELDLVPHRLTASVGNQANATTTFSVILAADYQLGTKTGYDVVTVPEINAAKSDVSCQITVQDQQTGGSVTGGADTVVYRTVNITLNRGKTCVIDYANRLALGAAQYSGSSLQAYMFEKSDFSTGKRTIPLPVREIQPQTIAKEMSASQGRDQVWDVIKQPTPATLNFGDVCAPGAVTEKAVQIRVAWEIVNVVPGNVTLLTRIYATNPAARVITVDVTDRMYRGTDQSQGVLDSASSGPKDVPANTANVLILSHTYSLVTTDLLVGSAFNDVATATYTDKVTGIPVPGSTTATASTTVSAGTVTNASAAIADSESISGSALTFAVAPTTLGSFSGYTPGTFVTGPVNWSVAGQTAAGSVTFDKTVRLGSRVVTSGALSDTAILTGSDGFSDSASASIDISSAASVSLTIRKTIPDILQAGESQTFTFAVKNNAGATVATPSVTFAAGQTTRSVTVSNLDPGAYTVSEQAESGWATHPDQSTTIALPSCSGSVTFNNAIVPAQATVAKTTVPAGGQQGWEFRLLNADTNAVVTTGTTDASGTIAFQGDLAEGNYAVVETAQTGYDLTASTGCTFSVNYPADAGKTFTCAATNTRRGHIVIRKVTNPTSSTQGFEFTPSYGGATPFTLKHGESSDSGLLVPGTYRVSEAVPAGWLQTSATCDDGSPVTAIALGAGETVTCTFTNTKQPRLTVIKTVVNEYGGTKAVADFTLKVDGSTVTSGTATQQTIGTHTVSEVTPLPYGYTQDSIGGDCDASGKITLAAGDDKTCTITNSDSPASIVVIKNAKPASGSFAFTTTGSGFSGFTLSGATTGGGNVKTTSGLGAGTYTVRETTQLGWLLTGIGGSADPSTPYNCVVTGSGGSSGVGDLNTATASITLRMGDTVTCTFENTGNGVTRTQGFWATHPNLALMAWAGGTGFSHTFPGVAGTPGIGDQLLCGRTVTAGSLGAALSSDVMGAFWSGISKTTLGKARSSLDQARMQLLQQLIAAELNASAFGSVPGSGSFAAWEAAYCGTNAAAISTAQQQAASFNTSGDSGTFTPGTSASSKLARSIANVARWNVLP</sequence>
<evidence type="ECO:0000259" key="2">
    <source>
        <dbReference type="Pfam" id="PF17802"/>
    </source>
</evidence>
<gene>
    <name evidence="5" type="ORF">ACFOSB_10655</name>
</gene>
<evidence type="ECO:0000313" key="6">
    <source>
        <dbReference type="Proteomes" id="UP001595803"/>
    </source>
</evidence>
<feature type="domain" description="SpaA-like prealbumin fold" evidence="2">
    <location>
        <begin position="619"/>
        <end position="679"/>
    </location>
</feature>
<dbReference type="InterPro" id="IPR045826">
    <property type="entry name" value="SpaA_PFL_dom_2"/>
</dbReference>
<feature type="domain" description="SpaA-like prealbumin fold" evidence="3">
    <location>
        <begin position="790"/>
        <end position="871"/>
    </location>
</feature>
<accession>A0ABV7ZAQ6</accession>
<dbReference type="SUPFAM" id="SSF49478">
    <property type="entry name" value="Cna protein B-type domain"/>
    <property type="match status" value="1"/>
</dbReference>
<dbReference type="InterPro" id="IPR055371">
    <property type="entry name" value="SpaA_PFL_dom_4"/>
</dbReference>
<dbReference type="Proteomes" id="UP001595803">
    <property type="component" value="Unassembled WGS sequence"/>
</dbReference>
<dbReference type="Pfam" id="PF19403">
    <property type="entry name" value="SpaA_2"/>
    <property type="match status" value="1"/>
</dbReference>
<dbReference type="RefSeq" id="WP_322472723.1">
    <property type="nucleotide sequence ID" value="NZ_JBHRZG010000010.1"/>
</dbReference>
<evidence type="ECO:0000259" key="4">
    <source>
        <dbReference type="Pfam" id="PF24514"/>
    </source>
</evidence>
<comment type="caution">
    <text evidence="5">The sequence shown here is derived from an EMBL/GenBank/DDBJ whole genome shotgun (WGS) entry which is preliminary data.</text>
</comment>
<keyword evidence="6" id="KW-1185">Reference proteome</keyword>
<proteinExistence type="predicted"/>
<evidence type="ECO:0000313" key="5">
    <source>
        <dbReference type="EMBL" id="MFC3833320.1"/>
    </source>
</evidence>
<dbReference type="Gene3D" id="2.60.40.10">
    <property type="entry name" value="Immunoglobulins"/>
    <property type="match status" value="1"/>
</dbReference>
<reference evidence="6" key="1">
    <citation type="journal article" date="2019" name="Int. J. Syst. Evol. Microbiol.">
        <title>The Global Catalogue of Microorganisms (GCM) 10K type strain sequencing project: providing services to taxonomists for standard genome sequencing and annotation.</title>
        <authorList>
            <consortium name="The Broad Institute Genomics Platform"/>
            <consortium name="The Broad Institute Genome Sequencing Center for Infectious Disease"/>
            <person name="Wu L."/>
            <person name="Ma J."/>
        </authorList>
    </citation>
    <scope>NUCLEOTIDE SEQUENCE [LARGE SCALE GENOMIC DNA]</scope>
    <source>
        <strain evidence="6">CCTCC AB 2017081</strain>
    </source>
</reference>
<name>A0ABV7ZAQ6_9DEIO</name>
<dbReference type="InterPro" id="IPR041033">
    <property type="entry name" value="SpaA_PFL_dom_1"/>
</dbReference>
<keyword evidence="5" id="KW-0176">Collagen</keyword>
<keyword evidence="1" id="KW-0732">Signal</keyword>
<evidence type="ECO:0000256" key="1">
    <source>
        <dbReference type="SAM" id="SignalP"/>
    </source>
</evidence>
<organism evidence="5 6">
    <name type="scientific">Deinococcus rufus</name>
    <dbReference type="NCBI Taxonomy" id="2136097"/>
    <lineage>
        <taxon>Bacteria</taxon>
        <taxon>Thermotogati</taxon>
        <taxon>Deinococcota</taxon>
        <taxon>Deinococci</taxon>
        <taxon>Deinococcales</taxon>
        <taxon>Deinococcaceae</taxon>
        <taxon>Deinococcus</taxon>
    </lineage>
</organism>
<protein>
    <submittedName>
        <fullName evidence="5">Collagen binding domain-containing protein</fullName>
    </submittedName>
</protein>